<evidence type="ECO:0000313" key="2">
    <source>
        <dbReference type="Proteomes" id="UP000527355"/>
    </source>
</evidence>
<evidence type="ECO:0000313" key="1">
    <source>
        <dbReference type="EMBL" id="KAF6279148.1"/>
    </source>
</evidence>
<reference evidence="1 2" key="1">
    <citation type="journal article" date="2020" name="Nature">
        <title>Six reference-quality genomes reveal evolution of bat adaptations.</title>
        <authorList>
            <person name="Jebb D."/>
            <person name="Huang Z."/>
            <person name="Pippel M."/>
            <person name="Hughes G.M."/>
            <person name="Lavrichenko K."/>
            <person name="Devanna P."/>
            <person name="Winkler S."/>
            <person name="Jermiin L.S."/>
            <person name="Skirmuntt E.C."/>
            <person name="Katzourakis A."/>
            <person name="Burkitt-Gray L."/>
            <person name="Ray D.A."/>
            <person name="Sullivan K.A.M."/>
            <person name="Roscito J.G."/>
            <person name="Kirilenko B.M."/>
            <person name="Davalos L.M."/>
            <person name="Corthals A.P."/>
            <person name="Power M.L."/>
            <person name="Jones G."/>
            <person name="Ransome R.D."/>
            <person name="Dechmann D.K.N."/>
            <person name="Locatelli A.G."/>
            <person name="Puechmaille S.J."/>
            <person name="Fedrigo O."/>
            <person name="Jarvis E.D."/>
            <person name="Hiller M."/>
            <person name="Vernes S.C."/>
            <person name="Myers E.W."/>
            <person name="Teeling E.C."/>
        </authorList>
    </citation>
    <scope>NUCLEOTIDE SEQUENCE [LARGE SCALE GENOMIC DNA]</scope>
    <source>
        <strain evidence="1">MMyoMyo1</strain>
        <tissue evidence="1">Flight muscle</tissue>
    </source>
</reference>
<dbReference type="Proteomes" id="UP000527355">
    <property type="component" value="Unassembled WGS sequence"/>
</dbReference>
<sequence>MCMHSHCMHFHGSQPTGKRKECEEQLIVCSLLEVEDGPFIYGILSHNKCYFLICIKRESLCHIHRMKKRTNSLRKDFFSLSRPLPCTRGAGLHGLGQWMPRLGLQWVWPVGSPGRRSERVKWCLFVSRISPCRCCCSFCISI</sequence>
<name>A0A7J7RSM6_MYOMY</name>
<comment type="caution">
    <text evidence="1">The sequence shown here is derived from an EMBL/GenBank/DDBJ whole genome shotgun (WGS) entry which is preliminary data.</text>
</comment>
<dbReference type="AlphaFoldDB" id="A0A7J7RSM6"/>
<accession>A0A7J7RSM6</accession>
<keyword evidence="2" id="KW-1185">Reference proteome</keyword>
<gene>
    <name evidence="1" type="ORF">mMyoMyo1_010191</name>
</gene>
<protein>
    <submittedName>
        <fullName evidence="1">Uncharacterized protein</fullName>
    </submittedName>
</protein>
<dbReference type="EMBL" id="JABWUV010000022">
    <property type="protein sequence ID" value="KAF6279148.1"/>
    <property type="molecule type" value="Genomic_DNA"/>
</dbReference>
<proteinExistence type="predicted"/>
<organism evidence="1 2">
    <name type="scientific">Myotis myotis</name>
    <name type="common">Greater mouse-eared bat</name>
    <name type="synonym">Vespertilio myotis</name>
    <dbReference type="NCBI Taxonomy" id="51298"/>
    <lineage>
        <taxon>Eukaryota</taxon>
        <taxon>Metazoa</taxon>
        <taxon>Chordata</taxon>
        <taxon>Craniata</taxon>
        <taxon>Vertebrata</taxon>
        <taxon>Euteleostomi</taxon>
        <taxon>Mammalia</taxon>
        <taxon>Eutheria</taxon>
        <taxon>Laurasiatheria</taxon>
        <taxon>Chiroptera</taxon>
        <taxon>Yangochiroptera</taxon>
        <taxon>Vespertilionidae</taxon>
        <taxon>Myotis</taxon>
    </lineage>
</organism>